<dbReference type="PROSITE" id="PS00761">
    <property type="entry name" value="SPASE_I_3"/>
    <property type="match status" value="1"/>
</dbReference>
<dbReference type="CDD" id="cd06530">
    <property type="entry name" value="S26_SPase_I"/>
    <property type="match status" value="1"/>
</dbReference>
<dbReference type="GO" id="GO:0004252">
    <property type="term" value="F:serine-type endopeptidase activity"/>
    <property type="evidence" value="ECO:0007669"/>
    <property type="project" value="InterPro"/>
</dbReference>
<keyword evidence="8" id="KW-0812">Transmembrane</keyword>
<gene>
    <name evidence="12" type="ORF">J2Z30_001722</name>
    <name evidence="11" type="ORF">SIRAN3083</name>
</gene>
<dbReference type="InterPro" id="IPR019756">
    <property type="entry name" value="Pept_S26A_signal_pept_1_Ser-AS"/>
</dbReference>
<dbReference type="PRINTS" id="PR00727">
    <property type="entry name" value="LEADERPTASE"/>
</dbReference>
<dbReference type="InterPro" id="IPR036286">
    <property type="entry name" value="LexA/Signal_pep-like_sf"/>
</dbReference>
<evidence type="ECO:0000259" key="10">
    <source>
        <dbReference type="Pfam" id="PF10502"/>
    </source>
</evidence>
<feature type="region of interest" description="Disordered" evidence="9">
    <location>
        <begin position="264"/>
        <end position="283"/>
    </location>
</feature>
<evidence type="ECO:0000256" key="3">
    <source>
        <dbReference type="ARBA" id="ARBA00009370"/>
    </source>
</evidence>
<dbReference type="EC" id="3.4.21.89" evidence="4 8"/>
<keyword evidence="5 8" id="KW-0645">Protease</keyword>
<dbReference type="InterPro" id="IPR000223">
    <property type="entry name" value="Pept_S26A_signal_pept_1"/>
</dbReference>
<dbReference type="NCBIfam" id="TIGR02227">
    <property type="entry name" value="sigpep_I_bact"/>
    <property type="match status" value="1"/>
</dbReference>
<sequence length="283" mass="30098">MNTEGQLAERDSSPGSEKEREGRSRSSHASARTGEPPSAGRLPHRPAWGWLTGGGRWRRAALLATACAAFVLLVSGFVLQPFLIPSGSMESTLRPGDRVLVNKLAYRFGDDPRRGDVVVFDGAGSFGEEEPSGNPVTGLLRKAAAAVGLAEPAESDYVKRVVGIGGDRVTCCDERGRIEVNGQPVDEHYLHPGDSPSRVRFDIAVPEGRLWVMGDHRDASRDSRDYLGAPGGGTVPVDKVIGRAEWIGWPFGRWSSVPRTDAFTSVPAAPGRIPSAAPGGAHG</sequence>
<reference evidence="11" key="1">
    <citation type="submission" date="2014-05" db="EMBL/GenBank/DDBJ databases">
        <authorList>
            <person name="Horn Fabian"/>
        </authorList>
    </citation>
    <scope>NUCLEOTIDE SEQUENCE</scope>
</reference>
<dbReference type="GO" id="GO:0005886">
    <property type="term" value="C:plasma membrane"/>
    <property type="evidence" value="ECO:0007669"/>
    <property type="project" value="UniProtKB-SubCell"/>
</dbReference>
<dbReference type="PANTHER" id="PTHR43390:SF1">
    <property type="entry name" value="CHLOROPLAST PROCESSING PEPTIDASE"/>
    <property type="match status" value="1"/>
</dbReference>
<dbReference type="InterPro" id="IPR019758">
    <property type="entry name" value="Pept_S26A_signal_pept_1_CS"/>
</dbReference>
<feature type="region of interest" description="Disordered" evidence="9">
    <location>
        <begin position="1"/>
        <end position="46"/>
    </location>
</feature>
<evidence type="ECO:0000256" key="1">
    <source>
        <dbReference type="ARBA" id="ARBA00000677"/>
    </source>
</evidence>
<keyword evidence="8" id="KW-0472">Membrane</keyword>
<dbReference type="EMBL" id="JAGGLR010000004">
    <property type="protein sequence ID" value="MBP2060720.1"/>
    <property type="molecule type" value="Genomic_DNA"/>
</dbReference>
<dbReference type="EMBL" id="LK022848">
    <property type="protein sequence ID" value="CDR06172.1"/>
    <property type="molecule type" value="Genomic_DNA"/>
</dbReference>
<keyword evidence="13" id="KW-1185">Reference proteome</keyword>
<evidence type="ECO:0000313" key="11">
    <source>
        <dbReference type="EMBL" id="CDR06172.1"/>
    </source>
</evidence>
<evidence type="ECO:0000256" key="7">
    <source>
        <dbReference type="PIRSR" id="PIRSR600223-1"/>
    </source>
</evidence>
<dbReference type="Gene3D" id="2.10.109.10">
    <property type="entry name" value="Umud Fragment, subunit A"/>
    <property type="match status" value="1"/>
</dbReference>
<evidence type="ECO:0000256" key="4">
    <source>
        <dbReference type="ARBA" id="ARBA00013208"/>
    </source>
</evidence>
<evidence type="ECO:0000313" key="12">
    <source>
        <dbReference type="EMBL" id="MBP2060720.1"/>
    </source>
</evidence>
<feature type="active site" evidence="7">
    <location>
        <position position="88"/>
    </location>
</feature>
<dbReference type="Proteomes" id="UP000756710">
    <property type="component" value="Unassembled WGS sequence"/>
</dbReference>
<protein>
    <recommendedName>
        <fullName evidence="4 8">Signal peptidase I</fullName>
        <ecNumber evidence="4 8">3.4.21.89</ecNumber>
    </recommendedName>
</protein>
<evidence type="ECO:0000256" key="8">
    <source>
        <dbReference type="RuleBase" id="RU362042"/>
    </source>
</evidence>
<comment type="catalytic activity">
    <reaction evidence="1 8">
        <text>Cleavage of hydrophobic, N-terminal signal or leader sequences from secreted and periplasmic proteins.</text>
        <dbReference type="EC" id="3.4.21.89"/>
    </reaction>
</comment>
<organism evidence="11">
    <name type="scientific">Streptomyces iranensis</name>
    <dbReference type="NCBI Taxonomy" id="576784"/>
    <lineage>
        <taxon>Bacteria</taxon>
        <taxon>Bacillati</taxon>
        <taxon>Actinomycetota</taxon>
        <taxon>Actinomycetes</taxon>
        <taxon>Kitasatosporales</taxon>
        <taxon>Streptomycetaceae</taxon>
        <taxon>Streptomyces</taxon>
        <taxon>Streptomyces violaceusniger group</taxon>
    </lineage>
</organism>
<keyword evidence="8" id="KW-1133">Transmembrane helix</keyword>
<evidence type="ECO:0000313" key="13">
    <source>
        <dbReference type="Proteomes" id="UP000756710"/>
    </source>
</evidence>
<dbReference type="Pfam" id="PF10502">
    <property type="entry name" value="Peptidase_S26"/>
    <property type="match status" value="1"/>
</dbReference>
<dbReference type="PANTHER" id="PTHR43390">
    <property type="entry name" value="SIGNAL PEPTIDASE I"/>
    <property type="match status" value="1"/>
</dbReference>
<dbReference type="GO" id="GO:0009003">
    <property type="term" value="F:signal peptidase activity"/>
    <property type="evidence" value="ECO:0007669"/>
    <property type="project" value="UniProtKB-EC"/>
</dbReference>
<name>A0A060ZT10_9ACTN</name>
<feature type="domain" description="Peptidase S26" evidence="10">
    <location>
        <begin position="60"/>
        <end position="249"/>
    </location>
</feature>
<dbReference type="AlphaFoldDB" id="A0A060ZT10"/>
<feature type="compositionally biased region" description="Basic and acidic residues" evidence="9">
    <location>
        <begin position="7"/>
        <end position="24"/>
    </location>
</feature>
<evidence type="ECO:0000256" key="2">
    <source>
        <dbReference type="ARBA" id="ARBA00004401"/>
    </source>
</evidence>
<dbReference type="InterPro" id="IPR019533">
    <property type="entry name" value="Peptidase_S26"/>
</dbReference>
<dbReference type="PROSITE" id="PS00501">
    <property type="entry name" value="SPASE_I_1"/>
    <property type="match status" value="1"/>
</dbReference>
<dbReference type="SUPFAM" id="SSF51306">
    <property type="entry name" value="LexA/Signal peptidase"/>
    <property type="match status" value="1"/>
</dbReference>
<dbReference type="RefSeq" id="WP_044569553.1">
    <property type="nucleotide sequence ID" value="NZ_BAABDR010000068.1"/>
</dbReference>
<evidence type="ECO:0000256" key="6">
    <source>
        <dbReference type="ARBA" id="ARBA00022801"/>
    </source>
</evidence>
<reference evidence="12 13" key="2">
    <citation type="submission" date="2021-03" db="EMBL/GenBank/DDBJ databases">
        <title>Genomic Encyclopedia of Type Strains, Phase IV (KMG-IV): sequencing the most valuable type-strain genomes for metagenomic binning, comparative biology and taxonomic classification.</title>
        <authorList>
            <person name="Goeker M."/>
        </authorList>
    </citation>
    <scope>NUCLEOTIDE SEQUENCE [LARGE SCALE GENOMIC DNA]</scope>
    <source>
        <strain evidence="12 13">DSM 41954</strain>
    </source>
</reference>
<accession>A0A060ZT10</accession>
<dbReference type="GO" id="GO:0006465">
    <property type="term" value="P:signal peptide processing"/>
    <property type="evidence" value="ECO:0007669"/>
    <property type="project" value="InterPro"/>
</dbReference>
<comment type="similarity">
    <text evidence="3 8">Belongs to the peptidase S26 family.</text>
</comment>
<keyword evidence="6 8" id="KW-0378">Hydrolase</keyword>
<evidence type="ECO:0000256" key="9">
    <source>
        <dbReference type="SAM" id="MobiDB-lite"/>
    </source>
</evidence>
<proteinExistence type="inferred from homology"/>
<evidence type="ECO:0000256" key="5">
    <source>
        <dbReference type="ARBA" id="ARBA00022670"/>
    </source>
</evidence>
<feature type="transmembrane region" description="Helical" evidence="8">
    <location>
        <begin position="60"/>
        <end position="84"/>
    </location>
</feature>
<feature type="active site" evidence="7">
    <location>
        <position position="159"/>
    </location>
</feature>
<comment type="subcellular location">
    <subcellularLocation>
        <location evidence="2">Cell membrane</location>
        <topology evidence="2">Single-pass type II membrane protein</topology>
    </subcellularLocation>
    <subcellularLocation>
        <location evidence="8">Membrane</location>
        <topology evidence="8">Single-pass type II membrane protein</topology>
    </subcellularLocation>
</comment>
<dbReference type="HOGENOM" id="CLU_028723_0_2_11"/>